<evidence type="ECO:0000313" key="2">
    <source>
        <dbReference type="EMBL" id="RDX66842.1"/>
    </source>
</evidence>
<gene>
    <name evidence="2" type="ORF">CR513_54351</name>
</gene>
<organism evidence="2 3">
    <name type="scientific">Mucuna pruriens</name>
    <name type="common">Velvet bean</name>
    <name type="synonym">Dolichos pruriens</name>
    <dbReference type="NCBI Taxonomy" id="157652"/>
    <lineage>
        <taxon>Eukaryota</taxon>
        <taxon>Viridiplantae</taxon>
        <taxon>Streptophyta</taxon>
        <taxon>Embryophyta</taxon>
        <taxon>Tracheophyta</taxon>
        <taxon>Spermatophyta</taxon>
        <taxon>Magnoliopsida</taxon>
        <taxon>eudicotyledons</taxon>
        <taxon>Gunneridae</taxon>
        <taxon>Pentapetalae</taxon>
        <taxon>rosids</taxon>
        <taxon>fabids</taxon>
        <taxon>Fabales</taxon>
        <taxon>Fabaceae</taxon>
        <taxon>Papilionoideae</taxon>
        <taxon>50 kb inversion clade</taxon>
        <taxon>NPAAA clade</taxon>
        <taxon>indigoferoid/millettioid clade</taxon>
        <taxon>Phaseoleae</taxon>
        <taxon>Mucuna</taxon>
    </lineage>
</organism>
<feature type="compositionally biased region" description="Polar residues" evidence="1">
    <location>
        <begin position="1"/>
        <end position="14"/>
    </location>
</feature>
<sequence length="118" mass="13496">MHQQGLGSKQTTGDNRLGRWKSFPKSEKGLRVFKKNIFDDHQLTSELIHERQYDGNGTHKGTGSPTFYLIPLSPSQNWRCILFLGFRPIGKMKIEAAMNEGVEKRLVQFLKDNSDVFA</sequence>
<feature type="non-terminal residue" evidence="2">
    <location>
        <position position="1"/>
    </location>
</feature>
<evidence type="ECO:0000256" key="1">
    <source>
        <dbReference type="SAM" id="MobiDB-lite"/>
    </source>
</evidence>
<proteinExistence type="predicted"/>
<keyword evidence="3" id="KW-1185">Reference proteome</keyword>
<reference evidence="2" key="1">
    <citation type="submission" date="2018-05" db="EMBL/GenBank/DDBJ databases">
        <title>Draft genome of Mucuna pruriens seed.</title>
        <authorList>
            <person name="Nnadi N.E."/>
            <person name="Vos R."/>
            <person name="Hasami M.H."/>
            <person name="Devisetty U.K."/>
            <person name="Aguiy J.C."/>
        </authorList>
    </citation>
    <scope>NUCLEOTIDE SEQUENCE [LARGE SCALE GENOMIC DNA]</scope>
    <source>
        <strain evidence="2">JCA_2017</strain>
    </source>
</reference>
<evidence type="ECO:0000313" key="3">
    <source>
        <dbReference type="Proteomes" id="UP000257109"/>
    </source>
</evidence>
<protein>
    <submittedName>
        <fullName evidence="2">Uncharacterized protein</fullName>
    </submittedName>
</protein>
<comment type="caution">
    <text evidence="2">The sequence shown here is derived from an EMBL/GenBank/DDBJ whole genome shotgun (WGS) entry which is preliminary data.</text>
</comment>
<dbReference type="Proteomes" id="UP000257109">
    <property type="component" value="Unassembled WGS sequence"/>
</dbReference>
<feature type="region of interest" description="Disordered" evidence="1">
    <location>
        <begin position="1"/>
        <end position="22"/>
    </location>
</feature>
<dbReference type="AlphaFoldDB" id="A0A371ELB3"/>
<dbReference type="EMBL" id="QJKJ01013249">
    <property type="protein sequence ID" value="RDX66842.1"/>
    <property type="molecule type" value="Genomic_DNA"/>
</dbReference>
<accession>A0A371ELB3</accession>
<name>A0A371ELB3_MUCPR</name>